<dbReference type="InterPro" id="IPR021176">
    <property type="entry name" value="Competence-induced_CoiA"/>
</dbReference>
<dbReference type="PIRSF" id="PIRSF007487">
    <property type="entry name" value="Competence-induced_CoiA_bac"/>
    <property type="match status" value="1"/>
</dbReference>
<dbReference type="Proteomes" id="UP000094580">
    <property type="component" value="Unassembled WGS sequence"/>
</dbReference>
<dbReference type="RefSeq" id="WP_069032988.1">
    <property type="nucleotide sequence ID" value="NZ_MDKC01000005.1"/>
</dbReference>
<dbReference type="EMBL" id="MDKC01000005">
    <property type="protein sequence ID" value="ODG92789.1"/>
    <property type="molecule type" value="Genomic_DNA"/>
</dbReference>
<dbReference type="Pfam" id="PF25164">
    <property type="entry name" value="CoiA_N"/>
    <property type="match status" value="1"/>
</dbReference>
<dbReference type="InterPro" id="IPR057252">
    <property type="entry name" value="CoiA_C"/>
</dbReference>
<dbReference type="Pfam" id="PF06054">
    <property type="entry name" value="CoiA_nuc"/>
    <property type="match status" value="1"/>
</dbReference>
<accession>A0ABX2ZWJ1</accession>
<organism evidence="4 5">
    <name type="scientific">Gottfriedia luciferensis</name>
    <dbReference type="NCBI Taxonomy" id="178774"/>
    <lineage>
        <taxon>Bacteria</taxon>
        <taxon>Bacillati</taxon>
        <taxon>Bacillota</taxon>
        <taxon>Bacilli</taxon>
        <taxon>Bacillales</taxon>
        <taxon>Bacillaceae</taxon>
        <taxon>Gottfriedia</taxon>
    </lineage>
</organism>
<reference evidence="4 5" key="1">
    <citation type="submission" date="2016-07" db="EMBL/GenBank/DDBJ databases">
        <authorList>
            <person name="Townsley L."/>
            <person name="Shank E.A."/>
        </authorList>
    </citation>
    <scope>NUCLEOTIDE SEQUENCE [LARGE SCALE GENOMIC DNA]</scope>
    <source>
        <strain evidence="4 5">CH01</strain>
    </source>
</reference>
<evidence type="ECO:0000313" key="4">
    <source>
        <dbReference type="EMBL" id="ODG92789.1"/>
    </source>
</evidence>
<protein>
    <recommendedName>
        <fullName evidence="6">Competence protein CoiA</fullName>
    </recommendedName>
</protein>
<evidence type="ECO:0000259" key="2">
    <source>
        <dbReference type="Pfam" id="PF25164"/>
    </source>
</evidence>
<keyword evidence="5" id="KW-1185">Reference proteome</keyword>
<dbReference type="Pfam" id="PF25166">
    <property type="entry name" value="CoiA_C"/>
    <property type="match status" value="1"/>
</dbReference>
<name>A0ABX2ZWJ1_9BACI</name>
<evidence type="ECO:0008006" key="6">
    <source>
        <dbReference type="Google" id="ProtNLM"/>
    </source>
</evidence>
<gene>
    <name evidence="4" type="ORF">BED47_17890</name>
</gene>
<evidence type="ECO:0000259" key="1">
    <source>
        <dbReference type="Pfam" id="PF06054"/>
    </source>
</evidence>
<comment type="caution">
    <text evidence="4">The sequence shown here is derived from an EMBL/GenBank/DDBJ whole genome shotgun (WGS) entry which is preliminary data.</text>
</comment>
<evidence type="ECO:0000313" key="5">
    <source>
        <dbReference type="Proteomes" id="UP000094580"/>
    </source>
</evidence>
<evidence type="ECO:0000259" key="3">
    <source>
        <dbReference type="Pfam" id="PF25166"/>
    </source>
</evidence>
<feature type="domain" description="Competence protein CoiA C-terminal" evidence="3">
    <location>
        <begin position="231"/>
        <end position="375"/>
    </location>
</feature>
<proteinExistence type="predicted"/>
<sequence>MIVALNTKRHTINLFEVKTTEDLLRLKQNGPYFCPICKKQVRLKIGVKRVTHFAHIDLTECENEKKESIDHYKGKFALYQFFKKFNVNVEVEKFIPELNQRPDLFIKLNTLQMCVEYQCSVIPLETMIKRTNSFKDSGMKVLWILNDKLINQKRWSSFYINSISIYSLVRINVFSLLFYNPTLQSFTVLSSLIAFSPVQYIGQKDVFPINNFSFKEFLSPNRIDKKVFVSKWNRLKKDFRLYQHLHTKGNLKVFKQYLYNANNNYFPAVIGVPLESNCIIKEHCIAWQGQIYFKFFHEVEIGQMIFIDNINQSVKMEVQNGNWRVNQFQENEIVNLEKCVEKYIDFLVKIRIVKRINNGKIMKIANAIIPSSFQQALDEDCLSTNTAFDLLFNARTDSNDH</sequence>
<feature type="domain" description="Competence protein CoiA nuclease-like" evidence="1">
    <location>
        <begin position="67"/>
        <end position="221"/>
    </location>
</feature>
<dbReference type="InterPro" id="IPR010330">
    <property type="entry name" value="CoiA_nuc"/>
</dbReference>
<feature type="domain" description="Competence protein CoiA-like N-terminal" evidence="2">
    <location>
        <begin position="18"/>
        <end position="62"/>
    </location>
</feature>
<dbReference type="InterPro" id="IPR057253">
    <property type="entry name" value="CoiA-like_N"/>
</dbReference>